<dbReference type="Proteomes" id="UP000740754">
    <property type="component" value="Unassembled WGS sequence"/>
</dbReference>
<dbReference type="PANTHER" id="PTHR30302">
    <property type="entry name" value="HYDROGENASE 1 MATURATION PROTEASE"/>
    <property type="match status" value="1"/>
</dbReference>
<accession>A0ABX1I763</accession>
<dbReference type="InterPro" id="IPR000671">
    <property type="entry name" value="Peptidase_A31"/>
</dbReference>
<dbReference type="EMBL" id="JAAXKX010000011">
    <property type="protein sequence ID" value="NKN33412.1"/>
    <property type="molecule type" value="Genomic_DNA"/>
</dbReference>
<dbReference type="InterPro" id="IPR023430">
    <property type="entry name" value="Pept_HybD-like_dom_sf"/>
</dbReference>
<evidence type="ECO:0000313" key="2">
    <source>
        <dbReference type="Proteomes" id="UP000740754"/>
    </source>
</evidence>
<proteinExistence type="predicted"/>
<dbReference type="Gene3D" id="3.40.50.1450">
    <property type="entry name" value="HybD-like"/>
    <property type="match status" value="1"/>
</dbReference>
<sequence length="159" mass="17448">MPVLILGYGSPIRGDDAFGPLLAEQLGAETSDPRLRIHARHILTADLIPELLDCDRVIFLDAALDTAPGEIRCQRLDPSRSGGSSMAHFLDPRELLAWCEALYEHRPTAWLLSVGAASLDYASYRLSPEVARMIPAVRARIECLLESAPSDTEHDASRT</sequence>
<dbReference type="Pfam" id="PF01750">
    <property type="entry name" value="HycI"/>
    <property type="match status" value="1"/>
</dbReference>
<evidence type="ECO:0000313" key="1">
    <source>
        <dbReference type="EMBL" id="NKN33412.1"/>
    </source>
</evidence>
<dbReference type="GO" id="GO:0006508">
    <property type="term" value="P:proteolysis"/>
    <property type="evidence" value="ECO:0007669"/>
    <property type="project" value="UniProtKB-KW"/>
</dbReference>
<dbReference type="SUPFAM" id="SSF53163">
    <property type="entry name" value="HybD-like"/>
    <property type="match status" value="1"/>
</dbReference>
<dbReference type="NCBIfam" id="TIGR00072">
    <property type="entry name" value="hydrog_prot"/>
    <property type="match status" value="1"/>
</dbReference>
<keyword evidence="1" id="KW-0645">Protease</keyword>
<dbReference type="GO" id="GO:0008233">
    <property type="term" value="F:peptidase activity"/>
    <property type="evidence" value="ECO:0007669"/>
    <property type="project" value="UniProtKB-KW"/>
</dbReference>
<dbReference type="RefSeq" id="WP_168668938.1">
    <property type="nucleotide sequence ID" value="NZ_JAAXKX010000011.1"/>
</dbReference>
<organism evidence="1 2">
    <name type="scientific">Marichromatium bheemlicum</name>
    <dbReference type="NCBI Taxonomy" id="365339"/>
    <lineage>
        <taxon>Bacteria</taxon>
        <taxon>Pseudomonadati</taxon>
        <taxon>Pseudomonadota</taxon>
        <taxon>Gammaproteobacteria</taxon>
        <taxon>Chromatiales</taxon>
        <taxon>Chromatiaceae</taxon>
        <taxon>Marichromatium</taxon>
    </lineage>
</organism>
<name>A0ABX1I763_9GAMM</name>
<reference evidence="1 2" key="1">
    <citation type="submission" date="2020-04" db="EMBL/GenBank/DDBJ databases">
        <title>Draft Whole-Genome sequence of Marichromatium bheemlicum DSM 18632, type strain.</title>
        <authorList>
            <person name="Kyndt J.A."/>
            <person name="Meyer T.E."/>
        </authorList>
    </citation>
    <scope>NUCLEOTIDE SEQUENCE [LARGE SCALE GENOMIC DNA]</scope>
    <source>
        <strain evidence="1 2">DSM 18632</strain>
    </source>
</reference>
<keyword evidence="1" id="KW-0378">Hydrolase</keyword>
<gene>
    <name evidence="1" type="ORF">HF203_09270</name>
</gene>
<keyword evidence="2" id="KW-1185">Reference proteome</keyword>
<protein>
    <submittedName>
        <fullName evidence="1">Hydrogenase maturation protease</fullName>
    </submittedName>
</protein>
<comment type="caution">
    <text evidence="1">The sequence shown here is derived from an EMBL/GenBank/DDBJ whole genome shotgun (WGS) entry which is preliminary data.</text>
</comment>
<dbReference type="PANTHER" id="PTHR30302:SF5">
    <property type="entry name" value="SLR1876 PROTEIN"/>
    <property type="match status" value="1"/>
</dbReference>